<proteinExistence type="predicted"/>
<gene>
    <name evidence="2" type="ORF">GFB49_11710</name>
</gene>
<evidence type="ECO:0000259" key="1">
    <source>
        <dbReference type="Pfam" id="PF13614"/>
    </source>
</evidence>
<reference evidence="2 3" key="1">
    <citation type="submission" date="2019-10" db="EMBL/GenBank/DDBJ databases">
        <title>Epibacterium sp. nov., isolated from seawater.</title>
        <authorList>
            <person name="Zhang X."/>
            <person name="Li N."/>
        </authorList>
    </citation>
    <scope>NUCLEOTIDE SEQUENCE [LARGE SCALE GENOMIC DNA]</scope>
    <source>
        <strain evidence="2 3">SM1979</strain>
    </source>
</reference>
<dbReference type="InterPro" id="IPR027417">
    <property type="entry name" value="P-loop_NTPase"/>
</dbReference>
<evidence type="ECO:0000313" key="3">
    <source>
        <dbReference type="Proteomes" id="UP000444174"/>
    </source>
</evidence>
<dbReference type="CDD" id="cd02042">
    <property type="entry name" value="ParAB_family"/>
    <property type="match status" value="1"/>
</dbReference>
<dbReference type="PANTHER" id="PTHR13696:SF52">
    <property type="entry name" value="PARA FAMILY PROTEIN CT_582"/>
    <property type="match status" value="1"/>
</dbReference>
<dbReference type="PANTHER" id="PTHR13696">
    <property type="entry name" value="P-LOOP CONTAINING NUCLEOSIDE TRIPHOSPHATE HYDROLASE"/>
    <property type="match status" value="1"/>
</dbReference>
<dbReference type="InterPro" id="IPR025669">
    <property type="entry name" value="AAA_dom"/>
</dbReference>
<evidence type="ECO:0000313" key="2">
    <source>
        <dbReference type="EMBL" id="MQQ09123.1"/>
    </source>
</evidence>
<dbReference type="InterPro" id="IPR050678">
    <property type="entry name" value="DNA_Partitioning_ATPase"/>
</dbReference>
<comment type="caution">
    <text evidence="2">The sequence shown here is derived from an EMBL/GenBank/DDBJ whole genome shotgun (WGS) entry which is preliminary data.</text>
</comment>
<dbReference type="SUPFAM" id="SSF52540">
    <property type="entry name" value="P-loop containing nucleoside triphosphate hydrolases"/>
    <property type="match status" value="1"/>
</dbReference>
<accession>A0A843YIS0</accession>
<dbReference type="Proteomes" id="UP000444174">
    <property type="component" value="Unassembled WGS sequence"/>
</dbReference>
<dbReference type="Pfam" id="PF13614">
    <property type="entry name" value="AAA_31"/>
    <property type="match status" value="1"/>
</dbReference>
<keyword evidence="3" id="KW-1185">Reference proteome</keyword>
<protein>
    <submittedName>
        <fullName evidence="2">AAA family ATPase</fullName>
    </submittedName>
</protein>
<dbReference type="Gene3D" id="3.40.50.300">
    <property type="entry name" value="P-loop containing nucleotide triphosphate hydrolases"/>
    <property type="match status" value="1"/>
</dbReference>
<feature type="domain" description="AAA" evidence="1">
    <location>
        <begin position="1"/>
        <end position="194"/>
    </location>
</feature>
<organism evidence="2 3">
    <name type="scientific">Tritonibacter litoralis</name>
    <dbReference type="NCBI Taxonomy" id="2662264"/>
    <lineage>
        <taxon>Bacteria</taxon>
        <taxon>Pseudomonadati</taxon>
        <taxon>Pseudomonadota</taxon>
        <taxon>Alphaproteobacteria</taxon>
        <taxon>Rhodobacterales</taxon>
        <taxon>Paracoccaceae</taxon>
        <taxon>Tritonibacter</taxon>
    </lineage>
</organism>
<dbReference type="EMBL" id="WIBF01000006">
    <property type="protein sequence ID" value="MQQ09123.1"/>
    <property type="molecule type" value="Genomic_DNA"/>
</dbReference>
<dbReference type="AlphaFoldDB" id="A0A843YIS0"/>
<name>A0A843YIS0_9RHOB</name>
<dbReference type="RefSeq" id="WP_153216067.1">
    <property type="nucleotide sequence ID" value="NZ_WIBF01000006.1"/>
</dbReference>
<sequence length="326" mass="36421">MKSLAFFNNKGGVGKTTLLCNMAAVFSEVFNKKVCVVDCDPQCNASQYLLSENQFEQIIETKEGTIAEFFFELRAGRASSGKVTAVRSEGFNVDLVPGHPALAMVEDFLAREWLSTEVERGLQTTFALAKLNEEFLSDYDFVFYDVGPSLGSINRVVLMACDYFVSPMTIDIFSLKAFGNIVEWFNGNAASLNHILTNPQLSDEPIIEFARKRASGAAFVGYVTQQYKQKSEKGVKRPVQSYEKIRGQIEQEVLKYGKKLPASEQDYEIGSIPNLFSLVPMSQSVRRPIFELTSQDGVVGSHFARVKEARKVLVDVAKVLRDRIDD</sequence>